<dbReference type="PANTHER" id="PTHR43649">
    <property type="entry name" value="ARABINOSE-BINDING PROTEIN-RELATED"/>
    <property type="match status" value="1"/>
</dbReference>
<dbReference type="InterPro" id="IPR006311">
    <property type="entry name" value="TAT_signal"/>
</dbReference>
<dbReference type="CDD" id="cd14748">
    <property type="entry name" value="PBP2_UgpB"/>
    <property type="match status" value="1"/>
</dbReference>
<dbReference type="PANTHER" id="PTHR43649:SF30">
    <property type="entry name" value="ABC TRANSPORTER SUBSTRATE-BINDING PROTEIN"/>
    <property type="match status" value="1"/>
</dbReference>
<dbReference type="SUPFAM" id="SSF53850">
    <property type="entry name" value="Periplasmic binding protein-like II"/>
    <property type="match status" value="1"/>
</dbReference>
<keyword evidence="1" id="KW-0732">Signal</keyword>
<dbReference type="Gene3D" id="3.40.190.10">
    <property type="entry name" value="Periplasmic binding protein-like II"/>
    <property type="match status" value="1"/>
</dbReference>
<evidence type="ECO:0000256" key="1">
    <source>
        <dbReference type="SAM" id="SignalP"/>
    </source>
</evidence>
<dbReference type="Pfam" id="PF13416">
    <property type="entry name" value="SBP_bac_8"/>
    <property type="match status" value="1"/>
</dbReference>
<dbReference type="InterPro" id="IPR050490">
    <property type="entry name" value="Bact_solute-bd_prot1"/>
</dbReference>
<dbReference type="InterPro" id="IPR019546">
    <property type="entry name" value="TAT_signal_bac_arc"/>
</dbReference>
<feature type="signal peptide" evidence="1">
    <location>
        <begin position="1"/>
        <end position="23"/>
    </location>
</feature>
<evidence type="ECO:0000313" key="3">
    <source>
        <dbReference type="Proteomes" id="UP000077519"/>
    </source>
</evidence>
<accession>A0A177YEG7</accession>
<protein>
    <submittedName>
        <fullName evidence="2">ABC transporter substrate-binding protein</fullName>
    </submittedName>
</protein>
<dbReference type="AlphaFoldDB" id="A0A177YEG7"/>
<reference evidence="2" key="1">
    <citation type="submission" date="2016-03" db="EMBL/GenBank/DDBJ databases">
        <title>Genome sequence of Rhodococcus kyotonensis KB10.</title>
        <authorList>
            <person name="Jeong H."/>
            <person name="Hong C.E."/>
            <person name="Jo S.H."/>
            <person name="Park J.M."/>
        </authorList>
    </citation>
    <scope>NUCLEOTIDE SEQUENCE [LARGE SCALE GENOMIC DNA]</scope>
    <source>
        <strain evidence="2">KB10</strain>
    </source>
</reference>
<organism evidence="2 3">
    <name type="scientific">Rhodococcoides kyotonense</name>
    <dbReference type="NCBI Taxonomy" id="398843"/>
    <lineage>
        <taxon>Bacteria</taxon>
        <taxon>Bacillati</taxon>
        <taxon>Actinomycetota</taxon>
        <taxon>Actinomycetes</taxon>
        <taxon>Mycobacteriales</taxon>
        <taxon>Nocardiaceae</taxon>
        <taxon>Rhodococcoides</taxon>
    </lineage>
</organism>
<dbReference type="Proteomes" id="UP000077519">
    <property type="component" value="Unassembled WGS sequence"/>
</dbReference>
<evidence type="ECO:0000313" key="2">
    <source>
        <dbReference type="EMBL" id="OAK53488.1"/>
    </source>
</evidence>
<dbReference type="InterPro" id="IPR006059">
    <property type="entry name" value="SBP"/>
</dbReference>
<dbReference type="PROSITE" id="PS51318">
    <property type="entry name" value="TAT"/>
    <property type="match status" value="1"/>
</dbReference>
<feature type="chain" id="PRO_5039583765" evidence="1">
    <location>
        <begin position="24"/>
        <end position="440"/>
    </location>
</feature>
<proteinExistence type="predicted"/>
<gene>
    <name evidence="2" type="ORF">A3K89_23290</name>
</gene>
<sequence length="440" mass="47046">MANINRRGFLTLTGAAAAAAALAACSSPGTSSGSEASGGDASTINFWSSHPGKSQEFEKELISRFQAENPGLTVNLIDGGKNYEEVAQKFNASLSGNDVPDVVVLSDVWWFNFALTGAIEPLDKHFDAAGVDSSDYVDSLLADYDWNGNHWALPYARSTPLFYYNKQVWAQAGLPDRGPATWQEFDEWGPRIQAVVGNGKLAHGWGNAVDYLGWTFEGPIWTFGGAYSDGFDLKFDDPNTIAAGQFLKDMIHTKKYANVSNDIANDFAAGIIASTIASTGDLSGVTANANFEFGTAFLPAADGQPGCPTGGAGLAVPSKISEERKVNALKFIEFFTNASSTAYFSQNTGYMPVRKSAQQDPSEIEFLAANPNAKTAVDQLARTRSQDYARVFVPGGDKIIGTGLEQIALQNADVATTFAGVQDQLQQIIDRQITPNLPAS</sequence>
<comment type="caution">
    <text evidence="2">The sequence shown here is derived from an EMBL/GenBank/DDBJ whole genome shotgun (WGS) entry which is preliminary data.</text>
</comment>
<keyword evidence="3" id="KW-1185">Reference proteome</keyword>
<dbReference type="PROSITE" id="PS51257">
    <property type="entry name" value="PROKAR_LIPOPROTEIN"/>
    <property type="match status" value="1"/>
</dbReference>
<dbReference type="NCBIfam" id="TIGR01409">
    <property type="entry name" value="TAT_signal_seq"/>
    <property type="match status" value="1"/>
</dbReference>
<dbReference type="EMBL" id="LVHI01000019">
    <property type="protein sequence ID" value="OAK53488.1"/>
    <property type="molecule type" value="Genomic_DNA"/>
</dbReference>
<dbReference type="RefSeq" id="WP_068427272.1">
    <property type="nucleotide sequence ID" value="NZ_LVHI01000019.1"/>
</dbReference>
<name>A0A177YEG7_9NOCA</name>